<dbReference type="Proteomes" id="UP000315295">
    <property type="component" value="Unassembled WGS sequence"/>
</dbReference>
<sequence length="139" mass="16048">MEDLTKARHKHAHSKRHTTLILPTGIYPSLRGLLHPVPHTNFNFPSDYPDFNFLEMSDGLYSIMLELALGLQPLRCQRFGLLTATTSENTRFKVIFSRHLEHRDGLEQSSLTWLQKEYQIPLFLIGHLHKTVPSRSTSL</sequence>
<gene>
    <name evidence="1" type="ORF">C1H46_013427</name>
</gene>
<protein>
    <submittedName>
        <fullName evidence="1">Uncharacterized protein</fullName>
    </submittedName>
</protein>
<reference evidence="1 2" key="1">
    <citation type="journal article" date="2019" name="G3 (Bethesda)">
        <title>Sequencing of a Wild Apple (Malus baccata) Genome Unravels the Differences Between Cultivated and Wild Apple Species Regarding Disease Resistance and Cold Tolerance.</title>
        <authorList>
            <person name="Chen X."/>
        </authorList>
    </citation>
    <scope>NUCLEOTIDE SEQUENCE [LARGE SCALE GENOMIC DNA]</scope>
    <source>
        <strain evidence="2">cv. Shandingzi</strain>
        <tissue evidence="1">Leaves</tissue>
    </source>
</reference>
<evidence type="ECO:0000313" key="2">
    <source>
        <dbReference type="Proteomes" id="UP000315295"/>
    </source>
</evidence>
<dbReference type="EMBL" id="VIEB01000204">
    <property type="protein sequence ID" value="TQE00887.1"/>
    <property type="molecule type" value="Genomic_DNA"/>
</dbReference>
<comment type="caution">
    <text evidence="1">The sequence shown here is derived from an EMBL/GenBank/DDBJ whole genome shotgun (WGS) entry which is preliminary data.</text>
</comment>
<evidence type="ECO:0000313" key="1">
    <source>
        <dbReference type="EMBL" id="TQE00887.1"/>
    </source>
</evidence>
<accession>A0A540MQ10</accession>
<dbReference type="AlphaFoldDB" id="A0A540MQ10"/>
<organism evidence="1 2">
    <name type="scientific">Malus baccata</name>
    <name type="common">Siberian crab apple</name>
    <name type="synonym">Pyrus baccata</name>
    <dbReference type="NCBI Taxonomy" id="106549"/>
    <lineage>
        <taxon>Eukaryota</taxon>
        <taxon>Viridiplantae</taxon>
        <taxon>Streptophyta</taxon>
        <taxon>Embryophyta</taxon>
        <taxon>Tracheophyta</taxon>
        <taxon>Spermatophyta</taxon>
        <taxon>Magnoliopsida</taxon>
        <taxon>eudicotyledons</taxon>
        <taxon>Gunneridae</taxon>
        <taxon>Pentapetalae</taxon>
        <taxon>rosids</taxon>
        <taxon>fabids</taxon>
        <taxon>Rosales</taxon>
        <taxon>Rosaceae</taxon>
        <taxon>Amygdaloideae</taxon>
        <taxon>Maleae</taxon>
        <taxon>Malus</taxon>
    </lineage>
</organism>
<name>A0A540MQ10_MALBA</name>
<proteinExistence type="predicted"/>
<keyword evidence="2" id="KW-1185">Reference proteome</keyword>